<keyword evidence="2" id="KW-0812">Transmembrane</keyword>
<evidence type="ECO:0000313" key="4">
    <source>
        <dbReference type="Proteomes" id="UP001408356"/>
    </source>
</evidence>
<comment type="caution">
    <text evidence="3">The sequence shown here is derived from an EMBL/GenBank/DDBJ whole genome shotgun (WGS) entry which is preliminary data.</text>
</comment>
<accession>A0ABR2UK74</accession>
<keyword evidence="4" id="KW-1185">Reference proteome</keyword>
<evidence type="ECO:0000313" key="3">
    <source>
        <dbReference type="EMBL" id="KAK9414909.1"/>
    </source>
</evidence>
<gene>
    <name evidence="3" type="ORF">SUNI508_10852</name>
</gene>
<feature type="transmembrane region" description="Helical" evidence="2">
    <location>
        <begin position="64"/>
        <end position="88"/>
    </location>
</feature>
<organism evidence="3 4">
    <name type="scientific">Seiridium unicorne</name>
    <dbReference type="NCBI Taxonomy" id="138068"/>
    <lineage>
        <taxon>Eukaryota</taxon>
        <taxon>Fungi</taxon>
        <taxon>Dikarya</taxon>
        <taxon>Ascomycota</taxon>
        <taxon>Pezizomycotina</taxon>
        <taxon>Sordariomycetes</taxon>
        <taxon>Xylariomycetidae</taxon>
        <taxon>Amphisphaeriales</taxon>
        <taxon>Sporocadaceae</taxon>
        <taxon>Seiridium</taxon>
    </lineage>
</organism>
<feature type="compositionally biased region" description="Low complexity" evidence="1">
    <location>
        <begin position="147"/>
        <end position="176"/>
    </location>
</feature>
<dbReference type="EMBL" id="JARVKF010000421">
    <property type="protein sequence ID" value="KAK9414909.1"/>
    <property type="molecule type" value="Genomic_DNA"/>
</dbReference>
<proteinExistence type="predicted"/>
<evidence type="ECO:0000256" key="2">
    <source>
        <dbReference type="SAM" id="Phobius"/>
    </source>
</evidence>
<reference evidence="3 4" key="1">
    <citation type="journal article" date="2024" name="J. Plant Pathol.">
        <title>Sequence and assembly of the genome of Seiridium unicorne, isolate CBS 538.82, causal agent of cypress canker disease.</title>
        <authorList>
            <person name="Scali E."/>
            <person name="Rocca G.D."/>
            <person name="Danti R."/>
            <person name="Garbelotto M."/>
            <person name="Barberini S."/>
            <person name="Baroncelli R."/>
            <person name="Emiliani G."/>
        </authorList>
    </citation>
    <scope>NUCLEOTIDE SEQUENCE [LARGE SCALE GENOMIC DNA]</scope>
    <source>
        <strain evidence="3 4">BM-138-508</strain>
    </source>
</reference>
<keyword evidence="2" id="KW-1133">Transmembrane helix</keyword>
<sequence>MDPRMSYSDLQVTPSTSPQVVPGDAIPQVVAVETGMILAEKITHNYGSRSVTSTQRICGLSSTLFYVTAAGVSVVLLAAVGGSIGGVLSQRSASGPVISASDSVAGSTSITKLNVDVSTQPRVSTTSINSNGPSQSSVSTSSALPAQQSTTQRTTFQTTTTQQTTTQQTTPQQTTTEIVGPNKTLYRDCPSSNDTLYSPPDTNDQQFRKLCNNRYLGSTQNAVNKATESLNDCIDLCAQYNVKNVTEIKSGQGSPCSMVCWRNTFDTDFPGQCFGSAIQNSTDGQFLVSSEARDIECDSAAWVNIWELT</sequence>
<name>A0ABR2UK74_9PEZI</name>
<feature type="region of interest" description="Disordered" evidence="1">
    <location>
        <begin position="119"/>
        <end position="185"/>
    </location>
</feature>
<evidence type="ECO:0000256" key="1">
    <source>
        <dbReference type="SAM" id="MobiDB-lite"/>
    </source>
</evidence>
<dbReference type="Proteomes" id="UP001408356">
    <property type="component" value="Unassembled WGS sequence"/>
</dbReference>
<protein>
    <submittedName>
        <fullName evidence="3">Uncharacterized protein</fullName>
    </submittedName>
</protein>
<feature type="compositionally biased region" description="Polar residues" evidence="1">
    <location>
        <begin position="119"/>
        <end position="146"/>
    </location>
</feature>
<keyword evidence="2" id="KW-0472">Membrane</keyword>